<comment type="similarity">
    <text evidence="2">Belongs to the TALE/IRO homeobox family.</text>
</comment>
<dbReference type="PROSITE" id="PS00027">
    <property type="entry name" value="HOMEOBOX_1"/>
    <property type="match status" value="1"/>
</dbReference>
<evidence type="ECO:0000313" key="9">
    <source>
        <dbReference type="Proteomes" id="UP000694380"/>
    </source>
</evidence>
<keyword evidence="3 6" id="KW-0238">DNA-binding</keyword>
<dbReference type="GO" id="GO:0042551">
    <property type="term" value="P:neuron maturation"/>
    <property type="evidence" value="ECO:0007669"/>
    <property type="project" value="Ensembl"/>
</dbReference>
<dbReference type="CDD" id="cd00086">
    <property type="entry name" value="homeodomain"/>
    <property type="match status" value="1"/>
</dbReference>
<name>A0A8C3HDS8_CHRPI</name>
<gene>
    <name evidence="8" type="primary">IRX5</name>
</gene>
<evidence type="ECO:0000256" key="4">
    <source>
        <dbReference type="ARBA" id="ARBA00023155"/>
    </source>
</evidence>
<dbReference type="InterPro" id="IPR001356">
    <property type="entry name" value="HD"/>
</dbReference>
<evidence type="ECO:0000256" key="6">
    <source>
        <dbReference type="PROSITE-ProRule" id="PRU00108"/>
    </source>
</evidence>
<keyword evidence="9" id="KW-1185">Reference proteome</keyword>
<evidence type="ECO:0000256" key="3">
    <source>
        <dbReference type="ARBA" id="ARBA00023125"/>
    </source>
</evidence>
<evidence type="ECO:0000313" key="8">
    <source>
        <dbReference type="Ensembl" id="ENSCPBP00000016517.1"/>
    </source>
</evidence>
<protein>
    <submittedName>
        <fullName evidence="8">Iroquois homeobox 5</fullName>
    </submittedName>
</protein>
<evidence type="ECO:0000256" key="7">
    <source>
        <dbReference type="SAM" id="MobiDB-lite"/>
    </source>
</evidence>
<evidence type="ECO:0000256" key="5">
    <source>
        <dbReference type="ARBA" id="ARBA00023242"/>
    </source>
</evidence>
<reference evidence="8" key="3">
    <citation type="submission" date="2025-09" db="UniProtKB">
        <authorList>
            <consortium name="Ensembl"/>
        </authorList>
    </citation>
    <scope>IDENTIFICATION</scope>
</reference>
<dbReference type="InterPro" id="IPR017970">
    <property type="entry name" value="Homeobox_CS"/>
</dbReference>
<dbReference type="GO" id="GO:0002027">
    <property type="term" value="P:regulation of heart rate"/>
    <property type="evidence" value="ECO:0007669"/>
    <property type="project" value="Ensembl"/>
</dbReference>
<dbReference type="GO" id="GO:0000981">
    <property type="term" value="F:DNA-binding transcription factor activity, RNA polymerase II-specific"/>
    <property type="evidence" value="ECO:0007669"/>
    <property type="project" value="InterPro"/>
</dbReference>
<accession>A0A8C3HDS8</accession>
<dbReference type="FunFam" id="1.10.10.60:FF:000003">
    <property type="entry name" value="Iroquois-class homeobox protein IRX"/>
    <property type="match status" value="1"/>
</dbReference>
<dbReference type="SMART" id="SM00389">
    <property type="entry name" value="HOX"/>
    <property type="match status" value="1"/>
</dbReference>
<feature type="compositionally biased region" description="Low complexity" evidence="7">
    <location>
        <begin position="378"/>
        <end position="393"/>
    </location>
</feature>
<dbReference type="GO" id="GO:0005634">
    <property type="term" value="C:nucleus"/>
    <property type="evidence" value="ECO:0007669"/>
    <property type="project" value="UniProtKB-SubCell"/>
</dbReference>
<feature type="compositionally biased region" description="Basic and acidic residues" evidence="7">
    <location>
        <begin position="255"/>
        <end position="267"/>
    </location>
</feature>
<feature type="compositionally biased region" description="Polar residues" evidence="7">
    <location>
        <begin position="322"/>
        <end position="335"/>
    </location>
</feature>
<feature type="region of interest" description="Disordered" evidence="7">
    <location>
        <begin position="181"/>
        <end position="337"/>
    </location>
</feature>
<dbReference type="GO" id="GO:0000978">
    <property type="term" value="F:RNA polymerase II cis-regulatory region sequence-specific DNA binding"/>
    <property type="evidence" value="ECO:0007669"/>
    <property type="project" value="TreeGrafter"/>
</dbReference>
<feature type="compositionally biased region" description="Basic and acidic residues" evidence="7">
    <location>
        <begin position="208"/>
        <end position="217"/>
    </location>
</feature>
<dbReference type="InterPro" id="IPR009057">
    <property type="entry name" value="Homeodomain-like_sf"/>
</dbReference>
<sequence>MCLAMSYPQGYLYQPSASLALYSCPAYSTSVISGPRTDELGRSSSGSAFSPYAGSTAFTAPSPGYNSHLQYGTDPAAAAAAAFTSYVGSPYDHTPGMAGSLGYHPYAAPLGSYPYGDPAYRKNATRDATATLKAWLNEHRKNPYPTKGEKIMLAIITKMTLTQVSTWFANARRRLKKENKMTWTPRNRSEDEEEEENIDLEKNDEDEPQKLEEKGDPEAPETGGGEEQKAAPGCERLQEPHSPAGQEAEGGLSDSDCKEPPEERLEGRPGPPKAAGPAALVQCPASRILQQAAGGEELQHQYRPPSAAAAAPHPGELHPIAPSSNSTSVIHSPQQAALAKPKLWSLAEIATSADKSKESSSEVSPGAGPNQGPPLAGSSTSHSPSRSPSSQCPFPNSAVLSRPLYYASPFYPGYTNYSTFGHLHSHAGTNPAAGAPSSHFNGLNQTILNRAETLAKETKMIRSQSQVELCKDSPYELKKGWWFCSKYSPFPQASQSLATSWVSSFRTKNIGWKSNSSQPMGLLNLLLPDPAR</sequence>
<dbReference type="Proteomes" id="UP000694380">
    <property type="component" value="Chromosome 15"/>
</dbReference>
<feature type="region of interest" description="Disordered" evidence="7">
    <location>
        <begin position="351"/>
        <end position="393"/>
    </location>
</feature>
<dbReference type="GO" id="GO:0060040">
    <property type="term" value="P:retinal bipolar neuron differentiation"/>
    <property type="evidence" value="ECO:0007669"/>
    <property type="project" value="Ensembl"/>
</dbReference>
<dbReference type="AlphaFoldDB" id="A0A8C3HDS8"/>
<dbReference type="Pfam" id="PF05920">
    <property type="entry name" value="Homeobox_KN"/>
    <property type="match status" value="1"/>
</dbReference>
<organism evidence="8 9">
    <name type="scientific">Chrysemys picta bellii</name>
    <name type="common">Western painted turtle</name>
    <name type="synonym">Emys bellii</name>
    <dbReference type="NCBI Taxonomy" id="8478"/>
    <lineage>
        <taxon>Eukaryota</taxon>
        <taxon>Metazoa</taxon>
        <taxon>Chordata</taxon>
        <taxon>Craniata</taxon>
        <taxon>Vertebrata</taxon>
        <taxon>Euteleostomi</taxon>
        <taxon>Archelosauria</taxon>
        <taxon>Testudinata</taxon>
        <taxon>Testudines</taxon>
        <taxon>Cryptodira</taxon>
        <taxon>Durocryptodira</taxon>
        <taxon>Testudinoidea</taxon>
        <taxon>Emydidae</taxon>
        <taxon>Chrysemys</taxon>
    </lineage>
</organism>
<feature type="compositionally biased region" description="Acidic residues" evidence="7">
    <location>
        <begin position="190"/>
        <end position="207"/>
    </location>
</feature>
<evidence type="ECO:0000256" key="2">
    <source>
        <dbReference type="ARBA" id="ARBA00008446"/>
    </source>
</evidence>
<dbReference type="InterPro" id="IPR008422">
    <property type="entry name" value="KN_HD"/>
</dbReference>
<dbReference type="PANTHER" id="PTHR11211">
    <property type="entry name" value="IROQUOIS-CLASS HOMEODOMAIN PROTEIN IRX"/>
    <property type="match status" value="1"/>
</dbReference>
<dbReference type="GO" id="GO:0048701">
    <property type="term" value="P:embryonic cranial skeleton morphogenesis"/>
    <property type="evidence" value="ECO:0007669"/>
    <property type="project" value="Ensembl"/>
</dbReference>
<dbReference type="Ensembl" id="ENSCPBT00000019535.1">
    <property type="protein sequence ID" value="ENSCPBP00000016517.1"/>
    <property type="gene ID" value="ENSCPBG00000012173.1"/>
</dbReference>
<dbReference type="InterPro" id="IPR003893">
    <property type="entry name" value="Iroquois_homeo"/>
</dbReference>
<comment type="subcellular location">
    <subcellularLocation>
        <location evidence="1 6">Nucleus</location>
    </subcellularLocation>
</comment>
<proteinExistence type="inferred from homology"/>
<feature type="compositionally biased region" description="Low complexity" evidence="7">
    <location>
        <begin position="304"/>
        <end position="314"/>
    </location>
</feature>
<keyword evidence="5 6" id="KW-0539">Nucleus</keyword>
<dbReference type="SMART" id="SM00548">
    <property type="entry name" value="IRO"/>
    <property type="match status" value="1"/>
</dbReference>
<dbReference type="GO" id="GO:0008406">
    <property type="term" value="P:gonad development"/>
    <property type="evidence" value="ECO:0007669"/>
    <property type="project" value="Ensembl"/>
</dbReference>
<dbReference type="OMA" id="CPFPNSA"/>
<dbReference type="PANTHER" id="PTHR11211:SF17">
    <property type="entry name" value="IROQUOIS-CLASS HOMEODOMAIN PROTEIN IRX-5"/>
    <property type="match status" value="1"/>
</dbReference>
<dbReference type="Gene3D" id="1.10.10.60">
    <property type="entry name" value="Homeodomain-like"/>
    <property type="match status" value="1"/>
</dbReference>
<feature type="DNA-binding region" description="Homeobox" evidence="6">
    <location>
        <begin position="123"/>
        <end position="179"/>
    </location>
</feature>
<keyword evidence="4 6" id="KW-0371">Homeobox</keyword>
<dbReference type="PROSITE" id="PS50071">
    <property type="entry name" value="HOMEOBOX_2"/>
    <property type="match status" value="1"/>
</dbReference>
<reference evidence="8" key="1">
    <citation type="journal article" date="2015" name="Genome Biol. Evol.">
        <title>Physical Mapping and Refinement of the Painted Turtle Genome (Chrysemys picta) Inform Amniote Genome Evolution and Challenge Turtle-Bird Chromosomal Conservation.</title>
        <authorList>
            <person name="Badenhorst D."/>
            <person name="Hillier L.W."/>
            <person name="Literman R."/>
            <person name="Montiel E.E."/>
            <person name="Radhakrishnan S."/>
            <person name="Shen Y."/>
            <person name="Minx P."/>
            <person name="Janes D.E."/>
            <person name="Warren W.C."/>
            <person name="Edwards S.V."/>
            <person name="Valenzuela N."/>
        </authorList>
    </citation>
    <scope>NUCLEOTIDE SEQUENCE [LARGE SCALE GENOMIC DNA]</scope>
</reference>
<dbReference type="SUPFAM" id="SSF46689">
    <property type="entry name" value="Homeodomain-like"/>
    <property type="match status" value="1"/>
</dbReference>
<reference evidence="8" key="2">
    <citation type="submission" date="2025-08" db="UniProtKB">
        <authorList>
            <consortium name="Ensembl"/>
        </authorList>
    </citation>
    <scope>IDENTIFICATION</scope>
</reference>
<dbReference type="OrthoDB" id="5399138at2759"/>
<dbReference type="GeneTree" id="ENSGT00940000159483"/>
<evidence type="ECO:0000256" key="1">
    <source>
        <dbReference type="ARBA" id="ARBA00004123"/>
    </source>
</evidence>